<evidence type="ECO:0000256" key="2">
    <source>
        <dbReference type="ARBA" id="ARBA00007959"/>
    </source>
</evidence>
<evidence type="ECO:0000256" key="5">
    <source>
        <dbReference type="SAM" id="SignalP"/>
    </source>
</evidence>
<comment type="function">
    <text evidence="1">May activate the NF-kappa-B signaling pathway.</text>
</comment>
<feature type="chain" id="PRO_5034254369" evidence="5">
    <location>
        <begin position="23"/>
        <end position="72"/>
    </location>
</feature>
<dbReference type="OrthoDB" id="10062823at2759"/>
<feature type="signal peptide" evidence="5">
    <location>
        <begin position="1"/>
        <end position="22"/>
    </location>
</feature>
<evidence type="ECO:0000313" key="7">
    <source>
        <dbReference type="Proteomes" id="UP000694564"/>
    </source>
</evidence>
<keyword evidence="5" id="KW-0732">Signal</keyword>
<dbReference type="Ensembl" id="ENSSVLT00005012661.1">
    <property type="protein sequence ID" value="ENSSVLP00005011435.1"/>
    <property type="gene ID" value="ENSSVLG00005009094.1"/>
</dbReference>
<dbReference type="Proteomes" id="UP000694564">
    <property type="component" value="Chromosome 9"/>
</dbReference>
<comment type="subunit">
    <text evidence="3">Interacts with DERL1 and AMFR.</text>
</comment>
<dbReference type="InterPro" id="IPR026776">
    <property type="entry name" value="UPF0729_C18orf32-like"/>
</dbReference>
<dbReference type="Pfam" id="PF14975">
    <property type="entry name" value="DUF4512"/>
    <property type="match status" value="1"/>
</dbReference>
<organism evidence="6 7">
    <name type="scientific">Sciurus vulgaris</name>
    <name type="common">Eurasian red squirrel</name>
    <dbReference type="NCBI Taxonomy" id="55149"/>
    <lineage>
        <taxon>Eukaryota</taxon>
        <taxon>Metazoa</taxon>
        <taxon>Chordata</taxon>
        <taxon>Craniata</taxon>
        <taxon>Vertebrata</taxon>
        <taxon>Euteleostomi</taxon>
        <taxon>Mammalia</taxon>
        <taxon>Eutheria</taxon>
        <taxon>Euarchontoglires</taxon>
        <taxon>Glires</taxon>
        <taxon>Rodentia</taxon>
        <taxon>Sciuromorpha</taxon>
        <taxon>Sciuridae</taxon>
        <taxon>Sciurinae</taxon>
        <taxon>Sciurini</taxon>
        <taxon>Sciurus</taxon>
    </lineage>
</organism>
<protein>
    <submittedName>
        <fullName evidence="6">Uncharacterized protein</fullName>
    </submittedName>
</protein>
<keyword evidence="7" id="KW-1185">Reference proteome</keyword>
<comment type="similarity">
    <text evidence="2">Belongs to the UPF0729 family.</text>
</comment>
<dbReference type="AlphaFoldDB" id="A0A8D2B5T0"/>
<name>A0A8D2B5T0_SCIVU</name>
<accession>A0A8D2B5T0</accession>
<dbReference type="GeneTree" id="ENSGT00950000186000"/>
<dbReference type="PANTHER" id="PTHR13456:SF0">
    <property type="entry name" value="UPF0729 PROTEIN C18ORF32"/>
    <property type="match status" value="1"/>
</dbReference>
<sequence>DGVHSLIVIPILLLIYKKFLESCPLASPFVSYIWPRKAIKESSDKNKVNCKGADRNGLPTKEPTGIRDKKKD</sequence>
<evidence type="ECO:0000256" key="1">
    <source>
        <dbReference type="ARBA" id="ARBA00002516"/>
    </source>
</evidence>
<evidence type="ECO:0000313" key="6">
    <source>
        <dbReference type="Ensembl" id="ENSSVLP00005011435.1"/>
    </source>
</evidence>
<dbReference type="PANTHER" id="PTHR13456">
    <property type="entry name" value="UPF0729 PROTEIN C18ORF32"/>
    <property type="match status" value="1"/>
</dbReference>
<reference evidence="6" key="1">
    <citation type="submission" date="2025-08" db="UniProtKB">
        <authorList>
            <consortium name="Ensembl"/>
        </authorList>
    </citation>
    <scope>IDENTIFICATION</scope>
</reference>
<reference evidence="6" key="2">
    <citation type="submission" date="2025-09" db="UniProtKB">
        <authorList>
            <consortium name="Ensembl"/>
        </authorList>
    </citation>
    <scope>IDENTIFICATION</scope>
</reference>
<feature type="region of interest" description="Disordered" evidence="4">
    <location>
        <begin position="42"/>
        <end position="72"/>
    </location>
</feature>
<evidence type="ECO:0000256" key="4">
    <source>
        <dbReference type="SAM" id="MobiDB-lite"/>
    </source>
</evidence>
<proteinExistence type="inferred from homology"/>
<evidence type="ECO:0000256" key="3">
    <source>
        <dbReference type="ARBA" id="ARBA00011708"/>
    </source>
</evidence>